<keyword evidence="10" id="KW-0472">Membrane</keyword>
<evidence type="ECO:0000256" key="12">
    <source>
        <dbReference type="ARBA" id="ARBA00023310"/>
    </source>
</evidence>
<dbReference type="Pfam" id="PF02823">
    <property type="entry name" value="ATP-synt_DE_N"/>
    <property type="match status" value="1"/>
</dbReference>
<dbReference type="InterPro" id="IPR001469">
    <property type="entry name" value="ATP_synth_F1_dsu/esu"/>
</dbReference>
<evidence type="ECO:0000313" key="18">
    <source>
        <dbReference type="EMBL" id="JAT56393.1"/>
    </source>
</evidence>
<keyword evidence="12" id="KW-0066">ATP synthesis</keyword>
<dbReference type="PANTHER" id="PTHR13822">
    <property type="entry name" value="ATP SYNTHASE DELTA/EPSILON CHAIN"/>
    <property type="match status" value="1"/>
</dbReference>
<organism evidence="18">
    <name type="scientific">Anthurium amnicola</name>
    <dbReference type="NCBI Taxonomy" id="1678845"/>
    <lineage>
        <taxon>Eukaryota</taxon>
        <taxon>Viridiplantae</taxon>
        <taxon>Streptophyta</taxon>
        <taxon>Embryophyta</taxon>
        <taxon>Tracheophyta</taxon>
        <taxon>Spermatophyta</taxon>
        <taxon>Magnoliopsida</taxon>
        <taxon>Liliopsida</taxon>
        <taxon>Araceae</taxon>
        <taxon>Pothoideae</taxon>
        <taxon>Potheae</taxon>
        <taxon>Anthurium</taxon>
    </lineage>
</organism>
<gene>
    <name evidence="18" type="primary">ATP4_1</name>
    <name evidence="18" type="ORF">g.24223</name>
</gene>
<evidence type="ECO:0000256" key="15">
    <source>
        <dbReference type="ARBA" id="ARBA00078690"/>
    </source>
</evidence>
<feature type="compositionally biased region" description="Basic and acidic residues" evidence="16">
    <location>
        <begin position="8"/>
        <end position="25"/>
    </location>
</feature>
<keyword evidence="8" id="KW-0406">Ion transport</keyword>
<dbReference type="InterPro" id="IPR036771">
    <property type="entry name" value="ATPsynth_dsu/esu_N"/>
</dbReference>
<dbReference type="HAMAP" id="MF_00530">
    <property type="entry name" value="ATP_synth_epsil_bac"/>
    <property type="match status" value="1"/>
</dbReference>
<dbReference type="GO" id="GO:0045259">
    <property type="term" value="C:proton-transporting ATP synthase complex"/>
    <property type="evidence" value="ECO:0007669"/>
    <property type="project" value="UniProtKB-KW"/>
</dbReference>
<dbReference type="FunFam" id="2.60.15.10:FF:000005">
    <property type="entry name" value="ATP synthase delta"/>
    <property type="match status" value="1"/>
</dbReference>
<dbReference type="GO" id="GO:0046933">
    <property type="term" value="F:proton-transporting ATP synthase activity, rotational mechanism"/>
    <property type="evidence" value="ECO:0007669"/>
    <property type="project" value="InterPro"/>
</dbReference>
<keyword evidence="6" id="KW-0999">Mitochondrion inner membrane</keyword>
<dbReference type="GO" id="GO:0005743">
    <property type="term" value="C:mitochondrial inner membrane"/>
    <property type="evidence" value="ECO:0007669"/>
    <property type="project" value="UniProtKB-SubCell"/>
</dbReference>
<comment type="subcellular location">
    <subcellularLocation>
        <location evidence="1">Mitochondrion inner membrane</location>
    </subcellularLocation>
</comment>
<evidence type="ECO:0000256" key="1">
    <source>
        <dbReference type="ARBA" id="ARBA00004273"/>
    </source>
</evidence>
<evidence type="ECO:0000256" key="14">
    <source>
        <dbReference type="ARBA" id="ARBA00067584"/>
    </source>
</evidence>
<accession>A0A1D1YP62</accession>
<evidence type="ECO:0000256" key="2">
    <source>
        <dbReference type="ARBA" id="ARBA00005712"/>
    </source>
</evidence>
<name>A0A1D1YP62_9ARAE</name>
<evidence type="ECO:0000256" key="4">
    <source>
        <dbReference type="ARBA" id="ARBA00022448"/>
    </source>
</evidence>
<evidence type="ECO:0000256" key="11">
    <source>
        <dbReference type="ARBA" id="ARBA00023196"/>
    </source>
</evidence>
<dbReference type="PANTHER" id="PTHR13822:SF7">
    <property type="entry name" value="ATP SYNTHASE SUBUNIT DELTA, MITOCHONDRIAL"/>
    <property type="match status" value="1"/>
</dbReference>
<dbReference type="EMBL" id="GDJX01011543">
    <property type="protein sequence ID" value="JAT56393.1"/>
    <property type="molecule type" value="Transcribed_RNA"/>
</dbReference>
<evidence type="ECO:0000256" key="9">
    <source>
        <dbReference type="ARBA" id="ARBA00023128"/>
    </source>
</evidence>
<dbReference type="InterPro" id="IPR020546">
    <property type="entry name" value="ATP_synth_F1_dsu/esu_N"/>
</dbReference>
<evidence type="ECO:0000256" key="6">
    <source>
        <dbReference type="ARBA" id="ARBA00022792"/>
    </source>
</evidence>
<keyword evidence="9" id="KW-0496">Mitochondrion</keyword>
<evidence type="ECO:0000256" key="8">
    <source>
        <dbReference type="ARBA" id="ARBA00023065"/>
    </source>
</evidence>
<evidence type="ECO:0000256" key="3">
    <source>
        <dbReference type="ARBA" id="ARBA00011648"/>
    </source>
</evidence>
<evidence type="ECO:0000256" key="10">
    <source>
        <dbReference type="ARBA" id="ARBA00023136"/>
    </source>
</evidence>
<evidence type="ECO:0000256" key="7">
    <source>
        <dbReference type="ARBA" id="ARBA00022946"/>
    </source>
</evidence>
<keyword evidence="5" id="KW-0375">Hydrogen ion transport</keyword>
<evidence type="ECO:0000256" key="13">
    <source>
        <dbReference type="ARBA" id="ARBA00045605"/>
    </source>
</evidence>
<dbReference type="Gene3D" id="2.60.15.10">
    <property type="entry name" value="F0F1 ATP synthase delta/epsilon subunit, N-terminal"/>
    <property type="match status" value="1"/>
</dbReference>
<proteinExistence type="inferred from homology"/>
<protein>
    <recommendedName>
        <fullName evidence="14">ATP synthase subunit delta', mitochondrial</fullName>
    </recommendedName>
    <alternativeName>
        <fullName evidence="15">F-ATPase delta' subunit</fullName>
    </alternativeName>
</protein>
<reference evidence="18" key="1">
    <citation type="submission" date="2015-07" db="EMBL/GenBank/DDBJ databases">
        <title>Transcriptome Assembly of Anthurium amnicola.</title>
        <authorList>
            <person name="Suzuki J."/>
        </authorList>
    </citation>
    <scope>NUCLEOTIDE SEQUENCE</scope>
</reference>
<evidence type="ECO:0000259" key="17">
    <source>
        <dbReference type="Pfam" id="PF02823"/>
    </source>
</evidence>
<comment type="function">
    <text evidence="13">Mitochondrial membrane ATP synthase (F(1)F(0) ATP synthase or Complex V) produces ATP from ADP in the presence of a proton gradient across the membrane which is generated by electron transport complexes of the respiratory chain. F-type ATPases consist of two structural domains, F(1) - containing the extramembraneous catalytic core, and F(0) - containing the membrane proton channel, linked together by a central stalk and a peripheral stalk. During catalysis, ATP turnover in the catalytic domain of F(1) is coupled via a rotary mechanism of the central stalk subunits to proton translocation. Part of the complex F(1) domain and of the central stalk which is part of the complex rotary element. Rotation of the central stalk against the surrounding alpha(3)beta(3) subunits leads to hydrolysis of ATP in three separate catalytic sites on the beta subunits.</text>
</comment>
<comment type="similarity">
    <text evidence="2">Belongs to the ATPase epsilon chain family.</text>
</comment>
<evidence type="ECO:0000256" key="5">
    <source>
        <dbReference type="ARBA" id="ARBA00022781"/>
    </source>
</evidence>
<dbReference type="SUPFAM" id="SSF51344">
    <property type="entry name" value="Epsilon subunit of F1F0-ATP synthase N-terminal domain"/>
    <property type="match status" value="1"/>
</dbReference>
<dbReference type="AlphaFoldDB" id="A0A1D1YP62"/>
<dbReference type="CDD" id="cd12152">
    <property type="entry name" value="F1-ATPase_delta"/>
    <property type="match status" value="1"/>
</dbReference>
<feature type="region of interest" description="Disordered" evidence="16">
    <location>
        <begin position="1"/>
        <end position="33"/>
    </location>
</feature>
<sequence>MTATQARPETERKGTRASRSDRSRLPGEALPLLLLPPPTPTMYRQACRLLLLRSPGGAGGRAASAGARSFSTALPAEPVQDEAFVEAWKKVAPNIEPPKTPLSFMKPRPPTPSSIPAKLTVNFVLPYQTELGNKEVDMVIVPATTGQMGVLPGHVATIAELKPGVLSVHDGNDVTKYFVSSGFAFIHANSVTDVVAVEAVPIDRIDPSLVQKGLAEFTQKLSSATTDLERAEAQIGVDVHSSLNAAITG</sequence>
<dbReference type="Gene3D" id="1.20.5.440">
    <property type="entry name" value="ATP synthase delta/epsilon subunit, C-terminal domain"/>
    <property type="match status" value="1"/>
</dbReference>
<keyword evidence="7" id="KW-0809">Transit peptide</keyword>
<feature type="domain" description="ATP synthase F1 complex delta/epsilon subunit N-terminal" evidence="17">
    <location>
        <begin position="119"/>
        <end position="192"/>
    </location>
</feature>
<keyword evidence="4" id="KW-0813">Transport</keyword>
<keyword evidence="11" id="KW-0139">CF(1)</keyword>
<evidence type="ECO:0000256" key="16">
    <source>
        <dbReference type="SAM" id="MobiDB-lite"/>
    </source>
</evidence>
<comment type="subunit">
    <text evidence="3">F-type ATPases have 2 components, CF(1) - the catalytic core - and CF(0) - the membrane proton channel. CF(1) has five subunits: alpha(3), beta(3), gamma(1), delta(1), epsilon(1). CF(0) has three main subunits: a, b and c.</text>
</comment>